<comment type="caution">
    <text evidence="1">The sequence shown here is derived from an EMBL/GenBank/DDBJ whole genome shotgun (WGS) entry which is preliminary data.</text>
</comment>
<evidence type="ECO:0000313" key="2">
    <source>
        <dbReference type="Proteomes" id="UP000765509"/>
    </source>
</evidence>
<gene>
    <name evidence="1" type="ORF">O181_071216</name>
</gene>
<protein>
    <submittedName>
        <fullName evidence="1">Uncharacterized protein</fullName>
    </submittedName>
</protein>
<dbReference type="EMBL" id="AVOT02036888">
    <property type="protein sequence ID" value="MBW0531501.1"/>
    <property type="molecule type" value="Genomic_DNA"/>
</dbReference>
<accession>A0A9Q3F6V7</accession>
<reference evidence="1" key="1">
    <citation type="submission" date="2021-03" db="EMBL/GenBank/DDBJ databases">
        <title>Draft genome sequence of rust myrtle Austropuccinia psidii MF-1, a brazilian biotype.</title>
        <authorList>
            <person name="Quecine M.C."/>
            <person name="Pachon D.M.R."/>
            <person name="Bonatelli M.L."/>
            <person name="Correr F.H."/>
            <person name="Franceschini L.M."/>
            <person name="Leite T.F."/>
            <person name="Margarido G.R.A."/>
            <person name="Almeida C.A."/>
            <person name="Ferrarezi J.A."/>
            <person name="Labate C.A."/>
        </authorList>
    </citation>
    <scope>NUCLEOTIDE SEQUENCE</scope>
    <source>
        <strain evidence="1">MF-1</strain>
    </source>
</reference>
<evidence type="ECO:0000313" key="1">
    <source>
        <dbReference type="EMBL" id="MBW0531501.1"/>
    </source>
</evidence>
<dbReference type="AlphaFoldDB" id="A0A9Q3F6V7"/>
<organism evidence="1 2">
    <name type="scientific">Austropuccinia psidii MF-1</name>
    <dbReference type="NCBI Taxonomy" id="1389203"/>
    <lineage>
        <taxon>Eukaryota</taxon>
        <taxon>Fungi</taxon>
        <taxon>Dikarya</taxon>
        <taxon>Basidiomycota</taxon>
        <taxon>Pucciniomycotina</taxon>
        <taxon>Pucciniomycetes</taxon>
        <taxon>Pucciniales</taxon>
        <taxon>Sphaerophragmiaceae</taxon>
        <taxon>Austropuccinia</taxon>
    </lineage>
</organism>
<keyword evidence="2" id="KW-1185">Reference proteome</keyword>
<dbReference type="Proteomes" id="UP000765509">
    <property type="component" value="Unassembled WGS sequence"/>
</dbReference>
<proteinExistence type="predicted"/>
<sequence>MLRWQIAIQEYRGNMNIVQKSENIYKNSDGLSRWDLENTPENPELVPQEKNHIEVICVTDIGTKVLNKVKECYKIAKSCQIVFKILIKDCKDPLLSSKLDQLWKKAYDEGQFHILD</sequence>
<name>A0A9Q3F6V7_9BASI</name>